<dbReference type="RefSeq" id="WP_358638507.1">
    <property type="nucleotide sequence ID" value="NZ_JBFAEV010000013.1"/>
</dbReference>
<evidence type="ECO:0000313" key="2">
    <source>
        <dbReference type="Proteomes" id="UP001620295"/>
    </source>
</evidence>
<protein>
    <recommendedName>
        <fullName evidence="3">Barstar (barnase inhibitor) domain-containing protein</fullName>
    </recommendedName>
</protein>
<evidence type="ECO:0008006" key="3">
    <source>
        <dbReference type="Google" id="ProtNLM"/>
    </source>
</evidence>
<keyword evidence="2" id="KW-1185">Reference proteome</keyword>
<dbReference type="Proteomes" id="UP001620295">
    <property type="component" value="Unassembled WGS sequence"/>
</dbReference>
<evidence type="ECO:0000313" key="1">
    <source>
        <dbReference type="EMBL" id="MFK4269718.1"/>
    </source>
</evidence>
<sequence>MSTDVSGMIECRPLARIWGEDDEDAEWYAAIDLFLLNTGNAYDALACLFGVRNSFGFRPLAEGRGLPGDASDGLRNAFSAWGGPPDTHGATWINWAELQAANWDETDRSGTLSRHTVAGAGTHWAPVWDVMRTLAELHGPEHVRLVVWFDG</sequence>
<reference evidence="1 2" key="1">
    <citation type="submission" date="2024-11" db="EMBL/GenBank/DDBJ databases">
        <title>The Natural Products Discovery Center: Release of the First 8490 Sequenced Strains for Exploring Actinobacteria Biosynthetic Diversity.</title>
        <authorList>
            <person name="Kalkreuter E."/>
            <person name="Kautsar S.A."/>
            <person name="Yang D."/>
            <person name="Bader C.D."/>
            <person name="Teijaro C.N."/>
            <person name="Fluegel L."/>
            <person name="Davis C.M."/>
            <person name="Simpson J.R."/>
            <person name="Lauterbach L."/>
            <person name="Steele A.D."/>
            <person name="Gui C."/>
            <person name="Meng S."/>
            <person name="Li G."/>
            <person name="Viehrig K."/>
            <person name="Ye F."/>
            <person name="Su P."/>
            <person name="Kiefer A.F."/>
            <person name="Nichols A."/>
            <person name="Cepeda A.J."/>
            <person name="Yan W."/>
            <person name="Fan B."/>
            <person name="Jiang Y."/>
            <person name="Adhikari A."/>
            <person name="Zheng C.-J."/>
            <person name="Schuster L."/>
            <person name="Cowan T.M."/>
            <person name="Smanski M.J."/>
            <person name="Chevrette M.G."/>
            <person name="De Carvalho L.P.S."/>
            <person name="Shen B."/>
        </authorList>
    </citation>
    <scope>NUCLEOTIDE SEQUENCE [LARGE SCALE GENOMIC DNA]</scope>
    <source>
        <strain evidence="1 2">NPDC020863</strain>
    </source>
</reference>
<accession>A0ABW8LV09</accession>
<proteinExistence type="predicted"/>
<dbReference type="EMBL" id="JBJDQH010000011">
    <property type="protein sequence ID" value="MFK4269718.1"/>
    <property type="molecule type" value="Genomic_DNA"/>
</dbReference>
<gene>
    <name evidence="1" type="ORF">ACI2L5_33010</name>
</gene>
<name>A0ABW8LV09_9ACTN</name>
<organism evidence="1 2">
    <name type="scientific">Streptomyces milbemycinicus</name>
    <dbReference type="NCBI Taxonomy" id="476552"/>
    <lineage>
        <taxon>Bacteria</taxon>
        <taxon>Bacillati</taxon>
        <taxon>Actinomycetota</taxon>
        <taxon>Actinomycetes</taxon>
        <taxon>Kitasatosporales</taxon>
        <taxon>Streptomycetaceae</taxon>
        <taxon>Streptomyces</taxon>
    </lineage>
</organism>
<comment type="caution">
    <text evidence="1">The sequence shown here is derived from an EMBL/GenBank/DDBJ whole genome shotgun (WGS) entry which is preliminary data.</text>
</comment>